<dbReference type="Proteomes" id="UP001279734">
    <property type="component" value="Unassembled WGS sequence"/>
</dbReference>
<dbReference type="EMBL" id="BSYO01000006">
    <property type="protein sequence ID" value="GMH05581.1"/>
    <property type="molecule type" value="Genomic_DNA"/>
</dbReference>
<dbReference type="PANTHER" id="PTHR34287">
    <property type="entry name" value="OS06G0551500 PROTEIN-RELATED"/>
    <property type="match status" value="1"/>
</dbReference>
<comment type="caution">
    <text evidence="1">The sequence shown here is derived from an EMBL/GenBank/DDBJ whole genome shotgun (WGS) entry which is preliminary data.</text>
</comment>
<keyword evidence="2" id="KW-1185">Reference proteome</keyword>
<dbReference type="AlphaFoldDB" id="A0AAD3XIH5"/>
<sequence length="102" mass="11387">MGCDAMSEASSERLSPETEGGRIILTVSKSVSDRLLSKFVDALEFDFDNEQSSLWSPPVRRSVFLTSPGVMIICTEDDMIAKLKRAKKKARSLRRYIGCLNV</sequence>
<dbReference type="PANTHER" id="PTHR34287:SF2">
    <property type="match status" value="1"/>
</dbReference>
<accession>A0AAD3XIH5</accession>
<proteinExistence type="predicted"/>
<protein>
    <submittedName>
        <fullName evidence="1">Uncharacterized protein</fullName>
    </submittedName>
</protein>
<reference evidence="1" key="1">
    <citation type="submission" date="2023-05" db="EMBL/GenBank/DDBJ databases">
        <title>Nepenthes gracilis genome sequencing.</title>
        <authorList>
            <person name="Fukushima K."/>
        </authorList>
    </citation>
    <scope>NUCLEOTIDE SEQUENCE</scope>
    <source>
        <strain evidence="1">SING2019-196</strain>
    </source>
</reference>
<evidence type="ECO:0000313" key="1">
    <source>
        <dbReference type="EMBL" id="GMH05581.1"/>
    </source>
</evidence>
<evidence type="ECO:0000313" key="2">
    <source>
        <dbReference type="Proteomes" id="UP001279734"/>
    </source>
</evidence>
<gene>
    <name evidence="1" type="ORF">Nepgr_007421</name>
</gene>
<organism evidence="1 2">
    <name type="scientific">Nepenthes gracilis</name>
    <name type="common">Slender pitcher plant</name>
    <dbReference type="NCBI Taxonomy" id="150966"/>
    <lineage>
        <taxon>Eukaryota</taxon>
        <taxon>Viridiplantae</taxon>
        <taxon>Streptophyta</taxon>
        <taxon>Embryophyta</taxon>
        <taxon>Tracheophyta</taxon>
        <taxon>Spermatophyta</taxon>
        <taxon>Magnoliopsida</taxon>
        <taxon>eudicotyledons</taxon>
        <taxon>Gunneridae</taxon>
        <taxon>Pentapetalae</taxon>
        <taxon>Caryophyllales</taxon>
        <taxon>Nepenthaceae</taxon>
        <taxon>Nepenthes</taxon>
    </lineage>
</organism>
<name>A0AAD3XIH5_NEPGR</name>